<evidence type="ECO:0000256" key="1">
    <source>
        <dbReference type="SAM" id="MobiDB-lite"/>
    </source>
</evidence>
<evidence type="ECO:0000313" key="2">
    <source>
        <dbReference type="EMBL" id="EKM48645.1"/>
    </source>
</evidence>
<organism evidence="2 3">
    <name type="scientific">Phanerochaete carnosa (strain HHB-10118-sp)</name>
    <name type="common">White-rot fungus</name>
    <name type="synonym">Peniophora carnosa</name>
    <dbReference type="NCBI Taxonomy" id="650164"/>
    <lineage>
        <taxon>Eukaryota</taxon>
        <taxon>Fungi</taxon>
        <taxon>Dikarya</taxon>
        <taxon>Basidiomycota</taxon>
        <taxon>Agaricomycotina</taxon>
        <taxon>Agaricomycetes</taxon>
        <taxon>Polyporales</taxon>
        <taxon>Phanerochaetaceae</taxon>
        <taxon>Phanerochaete</taxon>
    </lineage>
</organism>
<keyword evidence="3" id="KW-1185">Reference proteome</keyword>
<gene>
    <name evidence="2" type="ORF">PHACADRAFT_202566</name>
</gene>
<protein>
    <submittedName>
        <fullName evidence="2">Uncharacterized protein</fullName>
    </submittedName>
</protein>
<dbReference type="Proteomes" id="UP000008370">
    <property type="component" value="Unassembled WGS sequence"/>
</dbReference>
<sequence length="179" mass="19344">MPQKSLFLRSPTPILYADGGAKAIELGIVDVLSMFSEATNESLCFSARVTSSTSPATASTLAELHDLDRSIAWLDHWLKVTTALASDAPPDPELRGVVRRKLIAMSDVHAQKESERYRVRAEPFGAASGDDGYATESDVEEDDQSGDKESGYGGDDDSDDAQNQLLPVRRRPSTANITS</sequence>
<evidence type="ECO:0000313" key="3">
    <source>
        <dbReference type="Proteomes" id="UP000008370"/>
    </source>
</evidence>
<feature type="region of interest" description="Disordered" evidence="1">
    <location>
        <begin position="114"/>
        <end position="179"/>
    </location>
</feature>
<dbReference type="AlphaFoldDB" id="K5VPJ6"/>
<dbReference type="KEGG" id="pco:PHACADRAFT_202566"/>
<accession>K5VPJ6</accession>
<proteinExistence type="predicted"/>
<reference evidence="2 3" key="1">
    <citation type="journal article" date="2012" name="BMC Genomics">
        <title>Comparative genomics of the white-rot fungi, Phanerochaete carnosa and P. chrysosporium, to elucidate the genetic basis of the distinct wood types they colonize.</title>
        <authorList>
            <person name="Suzuki H."/>
            <person name="MacDonald J."/>
            <person name="Syed K."/>
            <person name="Salamov A."/>
            <person name="Hori C."/>
            <person name="Aerts A."/>
            <person name="Henrissat B."/>
            <person name="Wiebenga A."/>
            <person name="vanKuyk P.A."/>
            <person name="Barry K."/>
            <person name="Lindquist E."/>
            <person name="LaButti K."/>
            <person name="Lapidus A."/>
            <person name="Lucas S."/>
            <person name="Coutinho P."/>
            <person name="Gong Y."/>
            <person name="Samejima M."/>
            <person name="Mahadevan R."/>
            <person name="Abou-Zaid M."/>
            <person name="de Vries R.P."/>
            <person name="Igarashi K."/>
            <person name="Yadav J.S."/>
            <person name="Grigoriev I.V."/>
            <person name="Master E.R."/>
        </authorList>
    </citation>
    <scope>NUCLEOTIDE SEQUENCE [LARGE SCALE GENOMIC DNA]</scope>
    <source>
        <strain evidence="2 3">HHB-10118-sp</strain>
    </source>
</reference>
<dbReference type="HOGENOM" id="CLU_1503983_0_0_1"/>
<name>K5VPJ6_PHACS</name>
<dbReference type="InParanoid" id="K5VPJ6"/>
<dbReference type="EMBL" id="JH930854">
    <property type="protein sequence ID" value="EKM48645.1"/>
    <property type="molecule type" value="Genomic_DNA"/>
</dbReference>
<dbReference type="RefSeq" id="XP_007402803.1">
    <property type="nucleotide sequence ID" value="XM_007402741.1"/>
</dbReference>
<dbReference type="GeneID" id="18911916"/>